<name>A0A520KVS0_9EURY</name>
<feature type="domain" description="PDZ" evidence="7">
    <location>
        <begin position="211"/>
        <end position="260"/>
    </location>
</feature>
<feature type="transmembrane region" description="Helical" evidence="5">
    <location>
        <begin position="89"/>
        <end position="116"/>
    </location>
</feature>
<dbReference type="EMBL" id="RXIL01000116">
    <property type="protein sequence ID" value="RZN68126.1"/>
    <property type="molecule type" value="Genomic_DNA"/>
</dbReference>
<dbReference type="Proteomes" id="UP000320766">
    <property type="component" value="Unassembled WGS sequence"/>
</dbReference>
<dbReference type="InterPro" id="IPR036034">
    <property type="entry name" value="PDZ_sf"/>
</dbReference>
<dbReference type="PANTHER" id="PTHR13325:SF3">
    <property type="entry name" value="MEMBRANE-BOUND TRANSCRIPTION FACTOR SITE-2 PROTEASE"/>
    <property type="match status" value="1"/>
</dbReference>
<comment type="subcellular location">
    <subcellularLocation>
        <location evidence="1">Endomembrane system</location>
        <topology evidence="1">Multi-pass membrane protein</topology>
    </subcellularLocation>
</comment>
<protein>
    <submittedName>
        <fullName evidence="8">PDZ domain-containing protein</fullName>
    </submittedName>
</protein>
<keyword evidence="4 5" id="KW-0472">Membrane</keyword>
<dbReference type="Pfam" id="PF02163">
    <property type="entry name" value="Peptidase_M50"/>
    <property type="match status" value="1"/>
</dbReference>
<accession>A0A520KVS0</accession>
<gene>
    <name evidence="8" type="ORF">EF807_06440</name>
</gene>
<feature type="transmembrane region" description="Helical" evidence="5">
    <location>
        <begin position="47"/>
        <end position="69"/>
    </location>
</feature>
<dbReference type="AlphaFoldDB" id="A0A520KVS0"/>
<feature type="transmembrane region" description="Helical" evidence="5">
    <location>
        <begin position="177"/>
        <end position="197"/>
    </location>
</feature>
<evidence type="ECO:0000256" key="3">
    <source>
        <dbReference type="ARBA" id="ARBA00022989"/>
    </source>
</evidence>
<evidence type="ECO:0000256" key="5">
    <source>
        <dbReference type="SAM" id="Phobius"/>
    </source>
</evidence>
<keyword evidence="2 5" id="KW-0812">Transmembrane</keyword>
<evidence type="ECO:0000313" key="9">
    <source>
        <dbReference type="Proteomes" id="UP000320766"/>
    </source>
</evidence>
<dbReference type="GO" id="GO:0004222">
    <property type="term" value="F:metalloendopeptidase activity"/>
    <property type="evidence" value="ECO:0007669"/>
    <property type="project" value="InterPro"/>
</dbReference>
<evidence type="ECO:0000256" key="2">
    <source>
        <dbReference type="ARBA" id="ARBA00022692"/>
    </source>
</evidence>
<evidence type="ECO:0000256" key="1">
    <source>
        <dbReference type="ARBA" id="ARBA00004127"/>
    </source>
</evidence>
<evidence type="ECO:0000259" key="7">
    <source>
        <dbReference type="Pfam" id="PF17820"/>
    </source>
</evidence>
<dbReference type="InterPro" id="IPR008915">
    <property type="entry name" value="Peptidase_M50"/>
</dbReference>
<sequence length="428" mass="46742">MVIYHLDKRGTLKKYNISTIGPILMIRTLKGQKFLERIARPKKFWRAFASLGIPLVFISMVSMFALVLYADVRMLTIPPPPPGPFSSPLNMLLIPGLNQFIPLVWGLIGLIVTLVVHEFSHAILAKVEGIKVKSLALLTVILPIGAATEIDEDELFGPEEKSSKPEKVATSKERVRILSAGVASNFLIAFVAFALFFGPVMGSIAPQGVPIYSVIEGYPAGDSGITAGSIILKIDDQRTKTLDDFYGAMDKRSPGEEVRIGTNRGEYNVILAENPADTTRGYLGISLDYSTGESLNAIKSVPSLLTSVKGWLTLYGLPFIFGGFIGDLNSFYSPVGAASFLGDGFFWIANALFWIAWINFIVGLFNCLPATPLDGGYIFKEALSKIFGRFTRNGERITKASNTVANIFGLLIFSSILFAVIWQSMGYL</sequence>
<proteinExistence type="predicted"/>
<dbReference type="GO" id="GO:0012505">
    <property type="term" value="C:endomembrane system"/>
    <property type="evidence" value="ECO:0007669"/>
    <property type="project" value="UniProtKB-SubCell"/>
</dbReference>
<dbReference type="GO" id="GO:0031293">
    <property type="term" value="P:membrane protein intracellular domain proteolysis"/>
    <property type="evidence" value="ECO:0007669"/>
    <property type="project" value="TreeGrafter"/>
</dbReference>
<evidence type="ECO:0000313" key="8">
    <source>
        <dbReference type="EMBL" id="RZN68126.1"/>
    </source>
</evidence>
<dbReference type="InterPro" id="IPR041489">
    <property type="entry name" value="PDZ_6"/>
</dbReference>
<keyword evidence="3 5" id="KW-1133">Transmembrane helix</keyword>
<feature type="transmembrane region" description="Helical" evidence="5">
    <location>
        <begin position="312"/>
        <end position="332"/>
    </location>
</feature>
<evidence type="ECO:0000256" key="4">
    <source>
        <dbReference type="ARBA" id="ARBA00023136"/>
    </source>
</evidence>
<feature type="domain" description="Peptidase M50" evidence="6">
    <location>
        <begin position="106"/>
        <end position="403"/>
    </location>
</feature>
<dbReference type="Gene3D" id="2.30.42.10">
    <property type="match status" value="1"/>
</dbReference>
<comment type="caution">
    <text evidence="8">The sequence shown here is derived from an EMBL/GenBank/DDBJ whole genome shotgun (WGS) entry which is preliminary data.</text>
</comment>
<dbReference type="SUPFAM" id="SSF50156">
    <property type="entry name" value="PDZ domain-like"/>
    <property type="match status" value="1"/>
</dbReference>
<dbReference type="CDD" id="cd06159">
    <property type="entry name" value="S2P-M50_PDZ_Arch"/>
    <property type="match status" value="1"/>
</dbReference>
<organism evidence="8 9">
    <name type="scientific">Candidatus Methanolliviera hydrocarbonicum</name>
    <dbReference type="NCBI Taxonomy" id="2491085"/>
    <lineage>
        <taxon>Archaea</taxon>
        <taxon>Methanobacteriati</taxon>
        <taxon>Methanobacteriota</taxon>
        <taxon>Candidatus Methanoliparia</taxon>
        <taxon>Candidatus Methanoliparales</taxon>
        <taxon>Candidatus Methanollivieraceae</taxon>
        <taxon>Candidatus Methanolliviera</taxon>
    </lineage>
</organism>
<dbReference type="PANTHER" id="PTHR13325">
    <property type="entry name" value="PROTEASE M50 MEMBRANE-BOUND TRANSCRIPTION FACTOR SITE 2 PROTEASE"/>
    <property type="match status" value="1"/>
</dbReference>
<dbReference type="InterPro" id="IPR001193">
    <property type="entry name" value="MBTPS2"/>
</dbReference>
<evidence type="ECO:0000259" key="6">
    <source>
        <dbReference type="Pfam" id="PF02163"/>
    </source>
</evidence>
<dbReference type="GO" id="GO:0005737">
    <property type="term" value="C:cytoplasm"/>
    <property type="evidence" value="ECO:0007669"/>
    <property type="project" value="TreeGrafter"/>
</dbReference>
<dbReference type="GO" id="GO:0016020">
    <property type="term" value="C:membrane"/>
    <property type="evidence" value="ECO:0007669"/>
    <property type="project" value="InterPro"/>
</dbReference>
<reference evidence="8 9" key="1">
    <citation type="journal article" date="2019" name="Nat. Microbiol.">
        <title>Wide diversity of methane and short-chain alkane metabolisms in uncultured archaea.</title>
        <authorList>
            <person name="Borrel G."/>
            <person name="Adam P.S."/>
            <person name="McKay L.J."/>
            <person name="Chen L.X."/>
            <person name="Sierra-Garcia I.N."/>
            <person name="Sieber C.M."/>
            <person name="Letourneur Q."/>
            <person name="Ghozlane A."/>
            <person name="Andersen G.L."/>
            <person name="Li W.J."/>
            <person name="Hallam S.J."/>
            <person name="Muyzer G."/>
            <person name="de Oliveira V.M."/>
            <person name="Inskeep W.P."/>
            <person name="Banfield J.F."/>
            <person name="Gribaldo S."/>
        </authorList>
    </citation>
    <scope>NUCLEOTIDE SEQUENCE [LARGE SCALE GENOMIC DNA]</scope>
    <source>
        <strain evidence="8">NM1b</strain>
    </source>
</reference>
<dbReference type="Pfam" id="PF17820">
    <property type="entry name" value="PDZ_6"/>
    <property type="match status" value="1"/>
</dbReference>
<feature type="transmembrane region" description="Helical" evidence="5">
    <location>
        <begin position="403"/>
        <end position="422"/>
    </location>
</feature>
<feature type="transmembrane region" description="Helical" evidence="5">
    <location>
        <begin position="344"/>
        <end position="365"/>
    </location>
</feature>
<dbReference type="PRINTS" id="PR01000">
    <property type="entry name" value="SREBPS2PTASE"/>
</dbReference>